<dbReference type="InterPro" id="IPR039425">
    <property type="entry name" value="RNA_pol_sigma-70-like"/>
</dbReference>
<evidence type="ECO:0000256" key="3">
    <source>
        <dbReference type="ARBA" id="ARBA00023082"/>
    </source>
</evidence>
<dbReference type="InterPro" id="IPR013249">
    <property type="entry name" value="RNA_pol_sigma70_r4_t2"/>
</dbReference>
<evidence type="ECO:0000256" key="1">
    <source>
        <dbReference type="ARBA" id="ARBA00010641"/>
    </source>
</evidence>
<dbReference type="Pfam" id="PF04542">
    <property type="entry name" value="Sigma70_r2"/>
    <property type="match status" value="1"/>
</dbReference>
<dbReference type="PANTHER" id="PTHR43133">
    <property type="entry name" value="RNA POLYMERASE ECF-TYPE SIGMA FACTO"/>
    <property type="match status" value="1"/>
</dbReference>
<keyword evidence="4" id="KW-0238">DNA-binding</keyword>
<dbReference type="GO" id="GO:0016987">
    <property type="term" value="F:sigma factor activity"/>
    <property type="evidence" value="ECO:0007669"/>
    <property type="project" value="UniProtKB-KW"/>
</dbReference>
<feature type="domain" description="RNA polymerase sigma factor 70 region 4 type 2" evidence="8">
    <location>
        <begin position="110"/>
        <end position="160"/>
    </location>
</feature>
<dbReference type="AlphaFoldDB" id="A0A150SQF9"/>
<organism evidence="9 10">
    <name type="scientific">Sorangium cellulosum</name>
    <name type="common">Polyangium cellulosum</name>
    <dbReference type="NCBI Taxonomy" id="56"/>
    <lineage>
        <taxon>Bacteria</taxon>
        <taxon>Pseudomonadati</taxon>
        <taxon>Myxococcota</taxon>
        <taxon>Polyangia</taxon>
        <taxon>Polyangiales</taxon>
        <taxon>Polyangiaceae</taxon>
        <taxon>Sorangium</taxon>
    </lineage>
</organism>
<feature type="region of interest" description="Disordered" evidence="6">
    <location>
        <begin position="244"/>
        <end position="330"/>
    </location>
</feature>
<dbReference type="InterPro" id="IPR013324">
    <property type="entry name" value="RNA_pol_sigma_r3/r4-like"/>
</dbReference>
<dbReference type="InterPro" id="IPR007627">
    <property type="entry name" value="RNA_pol_sigma70_r2"/>
</dbReference>
<gene>
    <name evidence="9" type="ORF">BE18_07320</name>
</gene>
<dbReference type="InterPro" id="IPR036388">
    <property type="entry name" value="WH-like_DNA-bd_sf"/>
</dbReference>
<dbReference type="Gene3D" id="1.10.1740.10">
    <property type="match status" value="1"/>
</dbReference>
<comment type="caution">
    <text evidence="9">The sequence shown here is derived from an EMBL/GenBank/DDBJ whole genome shotgun (WGS) entry which is preliminary data.</text>
</comment>
<evidence type="ECO:0000313" key="9">
    <source>
        <dbReference type="EMBL" id="KYF94676.1"/>
    </source>
</evidence>
<dbReference type="NCBIfam" id="TIGR02937">
    <property type="entry name" value="sigma70-ECF"/>
    <property type="match status" value="1"/>
</dbReference>
<evidence type="ECO:0000259" key="8">
    <source>
        <dbReference type="Pfam" id="PF08281"/>
    </source>
</evidence>
<dbReference type="GO" id="GO:0006352">
    <property type="term" value="P:DNA-templated transcription initiation"/>
    <property type="evidence" value="ECO:0007669"/>
    <property type="project" value="InterPro"/>
</dbReference>
<dbReference type="GO" id="GO:0003677">
    <property type="term" value="F:DNA binding"/>
    <property type="evidence" value="ECO:0007669"/>
    <property type="project" value="UniProtKB-KW"/>
</dbReference>
<accession>A0A150SQF9</accession>
<dbReference type="InterPro" id="IPR014284">
    <property type="entry name" value="RNA_pol_sigma-70_dom"/>
</dbReference>
<keyword evidence="3" id="KW-0731">Sigma factor</keyword>
<dbReference type="SUPFAM" id="SSF88659">
    <property type="entry name" value="Sigma3 and sigma4 domains of RNA polymerase sigma factors"/>
    <property type="match status" value="1"/>
</dbReference>
<evidence type="ECO:0000256" key="6">
    <source>
        <dbReference type="SAM" id="MobiDB-lite"/>
    </source>
</evidence>
<protein>
    <submittedName>
        <fullName evidence="9">RNA polymerase subunit sigma</fullName>
    </submittedName>
</protein>
<keyword evidence="5" id="KW-0804">Transcription</keyword>
<dbReference type="EMBL" id="JEMC01001720">
    <property type="protein sequence ID" value="KYF94676.1"/>
    <property type="molecule type" value="Genomic_DNA"/>
</dbReference>
<dbReference type="Proteomes" id="UP000075515">
    <property type="component" value="Unassembled WGS sequence"/>
</dbReference>
<feature type="domain" description="RNA polymerase sigma-70 region 2" evidence="7">
    <location>
        <begin position="18"/>
        <end position="76"/>
    </location>
</feature>
<evidence type="ECO:0000256" key="2">
    <source>
        <dbReference type="ARBA" id="ARBA00023015"/>
    </source>
</evidence>
<evidence type="ECO:0000256" key="4">
    <source>
        <dbReference type="ARBA" id="ARBA00023125"/>
    </source>
</evidence>
<dbReference type="Gene3D" id="1.10.10.10">
    <property type="entry name" value="Winged helix-like DNA-binding domain superfamily/Winged helix DNA-binding domain"/>
    <property type="match status" value="1"/>
</dbReference>
<reference evidence="9 10" key="1">
    <citation type="submission" date="2014-02" db="EMBL/GenBank/DDBJ databases">
        <title>The small core and large imbalanced accessory genome model reveals a collaborative survival strategy of Sorangium cellulosum strains in nature.</title>
        <authorList>
            <person name="Han K."/>
            <person name="Peng R."/>
            <person name="Blom J."/>
            <person name="Li Y.-Z."/>
        </authorList>
    </citation>
    <scope>NUCLEOTIDE SEQUENCE [LARGE SCALE GENOMIC DNA]</scope>
    <source>
        <strain evidence="9 10">So0149</strain>
    </source>
</reference>
<dbReference type="Pfam" id="PF08281">
    <property type="entry name" value="Sigma70_r4_2"/>
    <property type="match status" value="1"/>
</dbReference>
<evidence type="ECO:0000313" key="10">
    <source>
        <dbReference type="Proteomes" id="UP000075515"/>
    </source>
</evidence>
<dbReference type="PANTHER" id="PTHR43133:SF8">
    <property type="entry name" value="RNA POLYMERASE SIGMA FACTOR HI_1459-RELATED"/>
    <property type="match status" value="1"/>
</dbReference>
<evidence type="ECO:0000256" key="5">
    <source>
        <dbReference type="ARBA" id="ARBA00023163"/>
    </source>
</evidence>
<dbReference type="InterPro" id="IPR013325">
    <property type="entry name" value="RNA_pol_sigma_r2"/>
</dbReference>
<comment type="similarity">
    <text evidence="1">Belongs to the sigma-70 factor family. ECF subfamily.</text>
</comment>
<feature type="compositionally biased region" description="Low complexity" evidence="6">
    <location>
        <begin position="311"/>
        <end position="322"/>
    </location>
</feature>
<sequence>MLRTVDRRATVSPGFELFRRLARRHGVPARNAEDVAQEALLRGLEADKRRDLGGDPAPYRVTIAVNQARNHVRDARCRGEVLTSFHECEIRDECLTPEELLRRRQREKLARQLLDQLDPKYRDLLIKHDLQEIPLAEIASEQGLPLDTVRTRHWRAHKALRVQLEQWQAQQRSRGWDDSACVPLALGFGRRASWVAWLRHLGVRILVQGALVLLTGALVSSVPSLPDLKSRVEAAAVRAPITAPPARDAATSPVRDSALSATAPARGGGAHGAAAPATPIVHESSSSRDQRNAGAEAMVSSRPAPVETTGRRPASPASAARPTVSDRERSLVNQARRAIEAHDAMADVEALRLLEAHAREFPRGRLAAEREALLKQIR</sequence>
<evidence type="ECO:0000259" key="7">
    <source>
        <dbReference type="Pfam" id="PF04542"/>
    </source>
</evidence>
<keyword evidence="2" id="KW-0805">Transcription regulation</keyword>
<dbReference type="SUPFAM" id="SSF88946">
    <property type="entry name" value="Sigma2 domain of RNA polymerase sigma factors"/>
    <property type="match status" value="1"/>
</dbReference>
<proteinExistence type="inferred from homology"/>
<name>A0A150SQF9_SORCE</name>